<evidence type="ECO:0000256" key="6">
    <source>
        <dbReference type="ARBA" id="ARBA00031445"/>
    </source>
</evidence>
<dbReference type="PANTHER" id="PTHR42755">
    <property type="entry name" value="3-DEOXY-MANNO-OCTULOSONATE CYTIDYLYLTRANSFERASE"/>
    <property type="match status" value="1"/>
</dbReference>
<dbReference type="GO" id="GO:0005886">
    <property type="term" value="C:plasma membrane"/>
    <property type="evidence" value="ECO:0007669"/>
    <property type="project" value="UniProtKB-SubCell"/>
</dbReference>
<evidence type="ECO:0000256" key="8">
    <source>
        <dbReference type="PIRSR" id="PIRSR639901-1"/>
    </source>
</evidence>
<proteinExistence type="inferred from homology"/>
<feature type="site" description="Transition state stabilizer" evidence="9">
    <location>
        <position position="208"/>
    </location>
</feature>
<feature type="domain" description="3-deoxy-D-manno-octulosonic-acid transferase N-terminal" evidence="11">
    <location>
        <begin position="35"/>
        <end position="210"/>
    </location>
</feature>
<comment type="pathway">
    <text evidence="2 10">Bacterial outer membrane biogenesis; LPS core biosynthesis.</text>
</comment>
<comment type="caution">
    <text evidence="12">The sequence shown here is derived from an EMBL/GenBank/DDBJ whole genome shotgun (WGS) entry which is preliminary data.</text>
</comment>
<evidence type="ECO:0000313" key="12">
    <source>
        <dbReference type="EMBL" id="MBP5858899.1"/>
    </source>
</evidence>
<dbReference type="Pfam" id="PF04413">
    <property type="entry name" value="Glycos_transf_N"/>
    <property type="match status" value="1"/>
</dbReference>
<evidence type="ECO:0000256" key="7">
    <source>
        <dbReference type="ARBA" id="ARBA00049183"/>
    </source>
</evidence>
<accession>A0A8J7S509</accession>
<dbReference type="SUPFAM" id="SSF53756">
    <property type="entry name" value="UDP-Glycosyltransferase/glycogen phosphorylase"/>
    <property type="match status" value="1"/>
</dbReference>
<dbReference type="GO" id="GO:0009244">
    <property type="term" value="P:lipopolysaccharide core region biosynthetic process"/>
    <property type="evidence" value="ECO:0007669"/>
    <property type="project" value="UniProtKB-UniRule"/>
</dbReference>
<evidence type="ECO:0000259" key="11">
    <source>
        <dbReference type="Pfam" id="PF04413"/>
    </source>
</evidence>
<name>A0A8J7S509_9PROT</name>
<evidence type="ECO:0000256" key="3">
    <source>
        <dbReference type="ARBA" id="ARBA00012621"/>
    </source>
</evidence>
<feature type="active site" description="Proton acceptor" evidence="8">
    <location>
        <position position="62"/>
    </location>
</feature>
<dbReference type="PANTHER" id="PTHR42755:SF1">
    <property type="entry name" value="3-DEOXY-D-MANNO-OCTULOSONIC ACID TRANSFERASE, MITOCHONDRIAL-RELATED"/>
    <property type="match status" value="1"/>
</dbReference>
<sequence length="431" mass="47292">MLWRGLYRTASALSAPALSIYLRRRVTHGKEDPTRFAERRGEASIARPEGRLIWIHAASNGEAMSAQPLIERLGARDPSAWVLLTTGTVTSAQLMAKRLPPRALHQYVPVDRFGWVRRFLDHWQPDAGIWLESELWPNLLWEMRDAGRPTILVNGRISERSFRRWRRTPSLARDLLGGFALCLAQTDQEAERLRLLGARDAACVGNLKFSAPPLPVDPDLLAAMRRAIGERPFWLAASTHPGEEEIVADVHARLAPTRPGLLTILVPRHPVRGGTIAEALREHGLRVARRSETPLPPGDIDIYLADTLGELGLFYSLSDIALIGGSLTGGIGGHNPVEAIQMGAIPLLGPDMSNFESVAQDLLRGQGARRVGNATTIAETVTSLLANDETRHRMAHAGAAIAERNRDVVDQVMARMEPWLPPTALKAGGAR</sequence>
<evidence type="ECO:0000256" key="5">
    <source>
        <dbReference type="ARBA" id="ARBA00022679"/>
    </source>
</evidence>
<dbReference type="EC" id="2.4.99.12" evidence="3 10"/>
<evidence type="ECO:0000313" key="13">
    <source>
        <dbReference type="Proteomes" id="UP000672602"/>
    </source>
</evidence>
<dbReference type="GO" id="GO:0009245">
    <property type="term" value="P:lipid A biosynthetic process"/>
    <property type="evidence" value="ECO:0007669"/>
    <property type="project" value="TreeGrafter"/>
</dbReference>
<dbReference type="UniPathway" id="UPA00958"/>
<dbReference type="EMBL" id="JAGMWN010000012">
    <property type="protein sequence ID" value="MBP5858899.1"/>
    <property type="molecule type" value="Genomic_DNA"/>
</dbReference>
<comment type="function">
    <text evidence="1 10">Involved in lipopolysaccharide (LPS) biosynthesis. Catalyzes the transfer of 3-deoxy-D-manno-octulosonate (Kdo) residue(s) from CMP-Kdo to lipid IV(A), the tetraacyldisaccharide-1,4'-bisphosphate precursor of lipid A.</text>
</comment>
<protein>
    <recommendedName>
        <fullName evidence="4 10">3-deoxy-D-manno-octulosonic acid transferase</fullName>
        <shortName evidence="10">Kdo transferase</shortName>
        <ecNumber evidence="3 10">2.4.99.12</ecNumber>
    </recommendedName>
    <alternativeName>
        <fullName evidence="6 10">Lipid IV(A) 3-deoxy-D-manno-octulosonic acid transferase</fullName>
    </alternativeName>
</protein>
<dbReference type="Proteomes" id="UP000672602">
    <property type="component" value="Unassembled WGS sequence"/>
</dbReference>
<dbReference type="GO" id="GO:0043842">
    <property type="term" value="F:Kdo transferase activity"/>
    <property type="evidence" value="ECO:0007669"/>
    <property type="project" value="UniProtKB-EC"/>
</dbReference>
<dbReference type="InterPro" id="IPR039901">
    <property type="entry name" value="Kdotransferase"/>
</dbReference>
<reference evidence="12" key="1">
    <citation type="submission" date="2021-04" db="EMBL/GenBank/DDBJ databases">
        <authorList>
            <person name="Zhang D.-C."/>
        </authorList>
    </citation>
    <scope>NUCLEOTIDE SEQUENCE</scope>
    <source>
        <strain evidence="12">CGMCC 1.15697</strain>
    </source>
</reference>
<dbReference type="Gene3D" id="3.40.50.11720">
    <property type="entry name" value="3-Deoxy-D-manno-octulosonic-acid transferase, N-terminal domain"/>
    <property type="match status" value="1"/>
</dbReference>
<comment type="similarity">
    <text evidence="10">Belongs to the glycosyltransferase group 1 family.</text>
</comment>
<dbReference type="InterPro" id="IPR038107">
    <property type="entry name" value="Glycos_transf_N_sf"/>
</dbReference>
<evidence type="ECO:0000256" key="1">
    <source>
        <dbReference type="ARBA" id="ARBA00003394"/>
    </source>
</evidence>
<evidence type="ECO:0000256" key="9">
    <source>
        <dbReference type="PIRSR" id="PIRSR639901-2"/>
    </source>
</evidence>
<keyword evidence="13" id="KW-1185">Reference proteome</keyword>
<organism evidence="12 13">
    <name type="scientific">Marivibrio halodurans</name>
    <dbReference type="NCBI Taxonomy" id="2039722"/>
    <lineage>
        <taxon>Bacteria</taxon>
        <taxon>Pseudomonadati</taxon>
        <taxon>Pseudomonadota</taxon>
        <taxon>Alphaproteobacteria</taxon>
        <taxon>Rhodospirillales</taxon>
        <taxon>Rhodospirillaceae</taxon>
        <taxon>Marivibrio</taxon>
    </lineage>
</organism>
<keyword evidence="5 10" id="KW-0808">Transferase</keyword>
<keyword evidence="10" id="KW-1003">Cell membrane</keyword>
<evidence type="ECO:0000256" key="10">
    <source>
        <dbReference type="RuleBase" id="RU365103"/>
    </source>
</evidence>
<feature type="site" description="Transition state stabilizer" evidence="9">
    <location>
        <position position="132"/>
    </location>
</feature>
<evidence type="ECO:0000256" key="2">
    <source>
        <dbReference type="ARBA" id="ARBA00004713"/>
    </source>
</evidence>
<keyword evidence="10" id="KW-0448">Lipopolysaccharide biosynthesis</keyword>
<dbReference type="Gene3D" id="3.40.50.2000">
    <property type="entry name" value="Glycogen Phosphorylase B"/>
    <property type="match status" value="1"/>
</dbReference>
<keyword evidence="10" id="KW-0472">Membrane</keyword>
<gene>
    <name evidence="12" type="ORF">KAJ83_17905</name>
</gene>
<evidence type="ECO:0000256" key="4">
    <source>
        <dbReference type="ARBA" id="ARBA00019077"/>
    </source>
</evidence>
<dbReference type="RefSeq" id="WP_210683490.1">
    <property type="nucleotide sequence ID" value="NZ_JAGMWN010000012.1"/>
</dbReference>
<comment type="subcellular location">
    <subcellularLocation>
        <location evidence="10">Cell membrane</location>
    </subcellularLocation>
</comment>
<dbReference type="InterPro" id="IPR007507">
    <property type="entry name" value="Glycos_transf_N"/>
</dbReference>
<dbReference type="AlphaFoldDB" id="A0A8J7S509"/>
<comment type="catalytic activity">
    <reaction evidence="7 10">
        <text>lipid IVA (E. coli) + CMP-3-deoxy-beta-D-manno-octulosonate = alpha-Kdo-(2-&gt;6)-lipid IVA (E. coli) + CMP + H(+)</text>
        <dbReference type="Rhea" id="RHEA:28066"/>
        <dbReference type="ChEBI" id="CHEBI:15378"/>
        <dbReference type="ChEBI" id="CHEBI:58603"/>
        <dbReference type="ChEBI" id="CHEBI:60364"/>
        <dbReference type="ChEBI" id="CHEBI:60377"/>
        <dbReference type="ChEBI" id="CHEBI:85987"/>
        <dbReference type="EC" id="2.4.99.12"/>
    </reaction>
</comment>